<evidence type="ECO:0000256" key="1">
    <source>
        <dbReference type="SAM" id="MobiDB-lite"/>
    </source>
</evidence>
<name>A0ABT7Z2V8_9ACTN</name>
<feature type="region of interest" description="Disordered" evidence="1">
    <location>
        <begin position="28"/>
        <end position="65"/>
    </location>
</feature>
<protein>
    <submittedName>
        <fullName evidence="3">Helix-turn-helix transcriptional regulator</fullName>
    </submittedName>
</protein>
<evidence type="ECO:0000313" key="4">
    <source>
        <dbReference type="Proteomes" id="UP001174050"/>
    </source>
</evidence>
<dbReference type="SUPFAM" id="SSF47413">
    <property type="entry name" value="lambda repressor-like DNA-binding domains"/>
    <property type="match status" value="1"/>
</dbReference>
<dbReference type="CDD" id="cd00093">
    <property type="entry name" value="HTH_XRE"/>
    <property type="match status" value="1"/>
</dbReference>
<evidence type="ECO:0000313" key="3">
    <source>
        <dbReference type="EMBL" id="MDN3293776.1"/>
    </source>
</evidence>
<proteinExistence type="predicted"/>
<dbReference type="InterPro" id="IPR001387">
    <property type="entry name" value="Cro/C1-type_HTH"/>
</dbReference>
<dbReference type="InterPro" id="IPR010982">
    <property type="entry name" value="Lambda_DNA-bd_dom_sf"/>
</dbReference>
<gene>
    <name evidence="3" type="ORF">QWM81_06915</name>
</gene>
<evidence type="ECO:0000259" key="2">
    <source>
        <dbReference type="PROSITE" id="PS50943"/>
    </source>
</evidence>
<dbReference type="Gene3D" id="1.10.260.40">
    <property type="entry name" value="lambda repressor-like DNA-binding domains"/>
    <property type="match status" value="1"/>
</dbReference>
<dbReference type="EMBL" id="JAUEPL010000006">
    <property type="protein sequence ID" value="MDN3293776.1"/>
    <property type="molecule type" value="Genomic_DNA"/>
</dbReference>
<keyword evidence="4" id="KW-1185">Reference proteome</keyword>
<feature type="domain" description="HTH cro/C1-type" evidence="2">
    <location>
        <begin position="110"/>
        <end position="166"/>
    </location>
</feature>
<sequence>MKVSGHQLSHELRVEKDGNGALVVVCRKDSSPPPDPDPEPAGLSRSRSIRTAAGTREWRRRSSGLRAGQRGAFVVPPSPTGSSVLSVEVRTNGAHMPDRTDNALTFGQRVRRARERAGLTRPVVAGLVGRSSDWVKGIETGTIGMPRLPMLLHLAHVLGVEDVADLTGEERIASSTYAKTAHVDLPLIRRALNTYHLTRRDDEPEPAEALAARVRQAWKMWHSPGAHRSAIARLLPDLLLDTQHSARTLEGVERRRALVAQAQTYHLAQLYLSFQPVPDLVVLAGDRAMTVAQDADSPQAIASAAWYMNHVYRDAGEAAEARVELAEEAASLLRTDDDPEQIARWGLLMLAVALSFAKVGRSGPAWRYWDKADDAARRLGNDYAHEWLMFGRGVVDAYALTMHNDLARPGQALEVAAALDVSAVPSATRRSYHLIEAARAHGMRDEGVAAVHLLRKAWEESPETIQYNLHTRAALPGLVKSGPPMVREDARRLAVEIGVPV</sequence>
<accession>A0ABT7Z2V8</accession>
<comment type="caution">
    <text evidence="3">The sequence shown here is derived from an EMBL/GenBank/DDBJ whole genome shotgun (WGS) entry which is preliminary data.</text>
</comment>
<organism evidence="3 4">
    <name type="scientific">Streptomyces ficellus</name>
    <dbReference type="NCBI Taxonomy" id="1977088"/>
    <lineage>
        <taxon>Bacteria</taxon>
        <taxon>Bacillati</taxon>
        <taxon>Actinomycetota</taxon>
        <taxon>Actinomycetes</taxon>
        <taxon>Kitasatosporales</taxon>
        <taxon>Streptomycetaceae</taxon>
        <taxon>Streptomyces</taxon>
    </lineage>
</organism>
<dbReference type="PROSITE" id="PS50943">
    <property type="entry name" value="HTH_CROC1"/>
    <property type="match status" value="1"/>
</dbReference>
<reference evidence="3" key="1">
    <citation type="submission" date="2023-06" db="EMBL/GenBank/DDBJ databases">
        <title>WGS-Sequencing of Streptomyces ficellus isolate 21 collected from sand in Gara Djebilet Iron Mine in Algeria.</title>
        <authorList>
            <person name="Zegers G.P."/>
            <person name="Gomez A."/>
            <person name="Gueddou A."/>
            <person name="Zahara A.F."/>
            <person name="Worth M."/>
            <person name="Sevigny J.L."/>
            <person name="Tisa L."/>
        </authorList>
    </citation>
    <scope>NUCLEOTIDE SEQUENCE</scope>
    <source>
        <strain evidence="3">AS11</strain>
    </source>
</reference>
<dbReference type="Proteomes" id="UP001174050">
    <property type="component" value="Unassembled WGS sequence"/>
</dbReference>
<dbReference type="Pfam" id="PF13560">
    <property type="entry name" value="HTH_31"/>
    <property type="match status" value="1"/>
</dbReference>